<reference evidence="3" key="1">
    <citation type="journal article" date="2019" name="Int. J. Syst. Evol. Microbiol.">
        <title>The Global Catalogue of Microorganisms (GCM) 10K type strain sequencing project: providing services to taxonomists for standard genome sequencing and annotation.</title>
        <authorList>
            <consortium name="The Broad Institute Genomics Platform"/>
            <consortium name="The Broad Institute Genome Sequencing Center for Infectious Disease"/>
            <person name="Wu L."/>
            <person name="Ma J."/>
        </authorList>
    </citation>
    <scope>NUCLEOTIDE SEQUENCE [LARGE SCALE GENOMIC DNA]</scope>
    <source>
        <strain evidence="3">JCM 17563</strain>
    </source>
</reference>
<feature type="compositionally biased region" description="Basic and acidic residues" evidence="1">
    <location>
        <begin position="230"/>
        <end position="242"/>
    </location>
</feature>
<keyword evidence="3" id="KW-1185">Reference proteome</keyword>
<feature type="region of interest" description="Disordered" evidence="1">
    <location>
        <begin position="230"/>
        <end position="251"/>
    </location>
</feature>
<evidence type="ECO:0000256" key="1">
    <source>
        <dbReference type="SAM" id="MobiDB-lite"/>
    </source>
</evidence>
<dbReference type="EMBL" id="BAABBQ010000001">
    <property type="protein sequence ID" value="GAA4019121.1"/>
    <property type="molecule type" value="Genomic_DNA"/>
</dbReference>
<sequence length="381" mass="42443">MQLTSIIENGAELVEATEGEAWPGNPAWLNVSFRPRKSARSDFPGAGIYVIFLDERLIYLGIYAGSKDDPYSGSALKDRWLKHVGTVTFRGKKLSLRPSAFQPPASMAEHPLFGELGAAGPNIRRSQGMEASHRKAMFAAEHSDLREQSIDEVLKRLTIGYVRADHRPDECWHSKKAAKRGLCEIEALLVQELCPPLNSATPAEAQGSRLGLHEVMEIIRQRLSSLSVKATDEQPIRMRSERSSASTRQARAEVDELEPMTIFLEQASEEASEAIIALQDRCFRGNRFILYFTHGGRVARITAANNLRKRNRPLITLEWRKRSKRFLLRSRLAPEQLLCCGFQGVPAGSAGQMISEVMLPTSELAAEKILEVCHRAMHSGG</sequence>
<organism evidence="2 3">
    <name type="scientific">Sphingomonas swuensis</name>
    <dbReference type="NCBI Taxonomy" id="977800"/>
    <lineage>
        <taxon>Bacteria</taxon>
        <taxon>Pseudomonadati</taxon>
        <taxon>Pseudomonadota</taxon>
        <taxon>Alphaproteobacteria</taxon>
        <taxon>Sphingomonadales</taxon>
        <taxon>Sphingomonadaceae</taxon>
        <taxon>Sphingomonas</taxon>
    </lineage>
</organism>
<dbReference type="RefSeq" id="WP_344707130.1">
    <property type="nucleotide sequence ID" value="NZ_BAABBQ010000001.1"/>
</dbReference>
<comment type="caution">
    <text evidence="2">The sequence shown here is derived from an EMBL/GenBank/DDBJ whole genome shotgun (WGS) entry which is preliminary data.</text>
</comment>
<gene>
    <name evidence="2" type="ORF">GCM10022280_18550</name>
</gene>
<evidence type="ECO:0008006" key="4">
    <source>
        <dbReference type="Google" id="ProtNLM"/>
    </source>
</evidence>
<accession>A0ABP7T073</accession>
<proteinExistence type="predicted"/>
<dbReference type="Proteomes" id="UP001500235">
    <property type="component" value="Unassembled WGS sequence"/>
</dbReference>
<evidence type="ECO:0000313" key="2">
    <source>
        <dbReference type="EMBL" id="GAA4019121.1"/>
    </source>
</evidence>
<evidence type="ECO:0000313" key="3">
    <source>
        <dbReference type="Proteomes" id="UP001500235"/>
    </source>
</evidence>
<name>A0ABP7T073_9SPHN</name>
<protein>
    <recommendedName>
        <fullName evidence="4">GIY-YIG domain-containing protein</fullName>
    </recommendedName>
</protein>